<proteinExistence type="predicted"/>
<evidence type="ECO:0000259" key="3">
    <source>
        <dbReference type="Pfam" id="PF00364"/>
    </source>
</evidence>
<protein>
    <submittedName>
        <fullName evidence="4">Acetyl-CoA carboxylase biotin carboxyl carrier protein subunit</fullName>
    </submittedName>
</protein>
<dbReference type="AlphaFoldDB" id="A0A2T0HRV2"/>
<sequence length="187" mass="20367">MSRSANTASLTTLAGSVEGDAGTAQVHIEDLGNQRYQAVFADGHTLVLDILRQDELPHGTTRLALKVDGQRKTVHVTPNGAQESTLDHAGSRRSISWHSARRRDGDGATARQDFSATLLAPMPARVLEILISEDSLVEENQPLLRIEAMKMVMTLSAPGRRRIQTLHIQQDDGILAGQLLITFAKVD</sequence>
<dbReference type="InterPro" id="IPR055268">
    <property type="entry name" value="PCB-like"/>
</dbReference>
<dbReference type="InterPro" id="IPR000089">
    <property type="entry name" value="Biotin_lipoyl"/>
</dbReference>
<dbReference type="PROSITE" id="PS00188">
    <property type="entry name" value="BIOTIN"/>
    <property type="match status" value="1"/>
</dbReference>
<organism evidence="4 5">
    <name type="scientific">Pseudomonas fluorescens</name>
    <dbReference type="NCBI Taxonomy" id="294"/>
    <lineage>
        <taxon>Bacteria</taxon>
        <taxon>Pseudomonadati</taxon>
        <taxon>Pseudomonadota</taxon>
        <taxon>Gammaproteobacteria</taxon>
        <taxon>Pseudomonadales</taxon>
        <taxon>Pseudomonadaceae</taxon>
        <taxon>Pseudomonas</taxon>
    </lineage>
</organism>
<dbReference type="EMBL" id="PVUH01000023">
    <property type="protein sequence ID" value="PRW85814.1"/>
    <property type="molecule type" value="Genomic_DNA"/>
</dbReference>
<name>A0A2T0HRV2_PSEFL</name>
<gene>
    <name evidence="4" type="ORF">C7A10_26415</name>
</gene>
<dbReference type="GO" id="GO:0006094">
    <property type="term" value="P:gluconeogenesis"/>
    <property type="evidence" value="ECO:0007669"/>
    <property type="project" value="TreeGrafter"/>
</dbReference>
<dbReference type="Proteomes" id="UP000239731">
    <property type="component" value="Unassembled WGS sequence"/>
</dbReference>
<dbReference type="InterPro" id="IPR001882">
    <property type="entry name" value="Biotin_BS"/>
</dbReference>
<dbReference type="SUPFAM" id="SSF51230">
    <property type="entry name" value="Single hybrid motif"/>
    <property type="match status" value="1"/>
</dbReference>
<evidence type="ECO:0000256" key="2">
    <source>
        <dbReference type="SAM" id="MobiDB-lite"/>
    </source>
</evidence>
<keyword evidence="1" id="KW-0092">Biotin</keyword>
<evidence type="ECO:0000313" key="4">
    <source>
        <dbReference type="EMBL" id="PRW85814.1"/>
    </source>
</evidence>
<dbReference type="PANTHER" id="PTHR43778:SF2">
    <property type="entry name" value="PYRUVATE CARBOXYLASE, MITOCHONDRIAL"/>
    <property type="match status" value="1"/>
</dbReference>
<dbReference type="GO" id="GO:0005737">
    <property type="term" value="C:cytoplasm"/>
    <property type="evidence" value="ECO:0007669"/>
    <property type="project" value="TreeGrafter"/>
</dbReference>
<feature type="region of interest" description="Disordered" evidence="2">
    <location>
        <begin position="77"/>
        <end position="108"/>
    </location>
</feature>
<dbReference type="GO" id="GO:0004736">
    <property type="term" value="F:pyruvate carboxylase activity"/>
    <property type="evidence" value="ECO:0007669"/>
    <property type="project" value="TreeGrafter"/>
</dbReference>
<dbReference type="PANTHER" id="PTHR43778">
    <property type="entry name" value="PYRUVATE CARBOXYLASE"/>
    <property type="match status" value="1"/>
</dbReference>
<comment type="caution">
    <text evidence="4">The sequence shown here is derived from an EMBL/GenBank/DDBJ whole genome shotgun (WGS) entry which is preliminary data.</text>
</comment>
<dbReference type="CDD" id="cd06850">
    <property type="entry name" value="biotinyl_domain"/>
    <property type="match status" value="1"/>
</dbReference>
<evidence type="ECO:0000256" key="1">
    <source>
        <dbReference type="ARBA" id="ARBA00023267"/>
    </source>
</evidence>
<dbReference type="Gene3D" id="2.40.50.100">
    <property type="match status" value="1"/>
</dbReference>
<dbReference type="Pfam" id="PF00364">
    <property type="entry name" value="Biotin_lipoyl"/>
    <property type="match status" value="1"/>
</dbReference>
<reference evidence="4 5" key="1">
    <citation type="submission" date="2018-03" db="EMBL/GenBank/DDBJ databases">
        <title>Blue discolouration in mozzarella cheese caused by Pseudomonas fluorescens.</title>
        <authorList>
            <person name="Chiesa F."/>
            <person name="Dalmasso A."/>
            <person name="Lomonaco S."/>
        </authorList>
    </citation>
    <scope>NUCLEOTIDE SEQUENCE [LARGE SCALE GENOMIC DNA]</scope>
    <source>
        <strain evidence="4 5">11293</strain>
    </source>
</reference>
<dbReference type="RefSeq" id="WP_078466831.1">
    <property type="nucleotide sequence ID" value="NZ_PVUH01000023.1"/>
</dbReference>
<accession>A0A2T0HRV2</accession>
<feature type="domain" description="Lipoyl-binding" evidence="3">
    <location>
        <begin position="119"/>
        <end position="182"/>
    </location>
</feature>
<dbReference type="InterPro" id="IPR011053">
    <property type="entry name" value="Single_hybrid_motif"/>
</dbReference>
<evidence type="ECO:0000313" key="5">
    <source>
        <dbReference type="Proteomes" id="UP000239731"/>
    </source>
</evidence>